<keyword evidence="2" id="KW-1185">Reference proteome</keyword>
<proteinExistence type="predicted"/>
<dbReference type="Gramene" id="TKW04694">
    <property type="protein sequence ID" value="TKW04694"/>
    <property type="gene ID" value="SEVIR_7G125901v2"/>
</dbReference>
<dbReference type="Proteomes" id="UP000298652">
    <property type="component" value="Chromosome 7"/>
</dbReference>
<evidence type="ECO:0000313" key="1">
    <source>
        <dbReference type="EMBL" id="TKW04694.1"/>
    </source>
</evidence>
<reference evidence="1" key="1">
    <citation type="submission" date="2019-03" db="EMBL/GenBank/DDBJ databases">
        <title>WGS assembly of Setaria viridis.</title>
        <authorList>
            <person name="Huang P."/>
            <person name="Jenkins J."/>
            <person name="Grimwood J."/>
            <person name="Barry K."/>
            <person name="Healey A."/>
            <person name="Mamidi S."/>
            <person name="Sreedasyam A."/>
            <person name="Shu S."/>
            <person name="Feldman M."/>
            <person name="Wu J."/>
            <person name="Yu Y."/>
            <person name="Chen C."/>
            <person name="Johnson J."/>
            <person name="Rokhsar D."/>
            <person name="Baxter I."/>
            <person name="Schmutz J."/>
            <person name="Brutnell T."/>
            <person name="Kellogg E."/>
        </authorList>
    </citation>
    <scope>NUCLEOTIDE SEQUENCE [LARGE SCALE GENOMIC DNA]</scope>
</reference>
<organism evidence="1 2">
    <name type="scientific">Setaria viridis</name>
    <name type="common">Green bristlegrass</name>
    <name type="synonym">Setaria italica subsp. viridis</name>
    <dbReference type="NCBI Taxonomy" id="4556"/>
    <lineage>
        <taxon>Eukaryota</taxon>
        <taxon>Viridiplantae</taxon>
        <taxon>Streptophyta</taxon>
        <taxon>Embryophyta</taxon>
        <taxon>Tracheophyta</taxon>
        <taxon>Spermatophyta</taxon>
        <taxon>Magnoliopsida</taxon>
        <taxon>Liliopsida</taxon>
        <taxon>Poales</taxon>
        <taxon>Poaceae</taxon>
        <taxon>PACMAD clade</taxon>
        <taxon>Panicoideae</taxon>
        <taxon>Panicodae</taxon>
        <taxon>Paniceae</taxon>
        <taxon>Cenchrinae</taxon>
        <taxon>Setaria</taxon>
    </lineage>
</organism>
<evidence type="ECO:0000313" key="2">
    <source>
        <dbReference type="Proteomes" id="UP000298652"/>
    </source>
</evidence>
<protein>
    <recommendedName>
        <fullName evidence="3">Embryo surrounding factor 1 brassicaceae domain-containing protein</fullName>
    </recommendedName>
</protein>
<sequence>MEIQEAVKKIVPTVDNESSLDQSNVYLKFCSLFSCGKYDCYCCMGKRPCYGSWDECRAACPTCNPQCPP</sequence>
<accession>A0A4U6TT83</accession>
<dbReference type="AlphaFoldDB" id="A0A4U6TT83"/>
<gene>
    <name evidence="1" type="ORF">SEVIR_7G125901v2</name>
</gene>
<evidence type="ECO:0008006" key="3">
    <source>
        <dbReference type="Google" id="ProtNLM"/>
    </source>
</evidence>
<dbReference type="EMBL" id="CM016558">
    <property type="protein sequence ID" value="TKW04694.1"/>
    <property type="molecule type" value="Genomic_DNA"/>
</dbReference>
<name>A0A4U6TT83_SETVI</name>